<accession>A0A7L6B3N5</accession>
<reference evidence="3 4" key="2">
    <citation type="journal article" date="2021" name="Mar. Drugs">
        <title>A New Micromonospora Strain with Antibiotic Activity Isolated from the Microbiome of a Mid-Atlantic Deep-Sea Sponge.</title>
        <authorList>
            <person name="Back C.R."/>
            <person name="Stennett H.L."/>
            <person name="Williams S.E."/>
            <person name="Wang L."/>
            <person name="Ojeda Gomez J."/>
            <person name="Abdulle O.M."/>
            <person name="Duffy T."/>
            <person name="Neal C."/>
            <person name="Mantell J."/>
            <person name="Jepson M.A."/>
            <person name="Hendry K.R."/>
            <person name="Powell D."/>
            <person name="Stach J.E.M."/>
            <person name="Essex-Lopresti A.E."/>
            <person name="Willis C.L."/>
            <person name="Curnow P."/>
            <person name="Race P.R."/>
        </authorList>
    </citation>
    <scope>NUCLEOTIDE SEQUENCE [LARGE SCALE GENOMIC DNA]</scope>
    <source>
        <strain evidence="3 4">28ISP2-46</strain>
    </source>
</reference>
<evidence type="ECO:0000313" key="3">
    <source>
        <dbReference type="EMBL" id="QLQ36598.1"/>
    </source>
</evidence>
<evidence type="ECO:0000313" key="4">
    <source>
        <dbReference type="Proteomes" id="UP000510844"/>
    </source>
</evidence>
<feature type="compositionally biased region" description="Low complexity" evidence="1">
    <location>
        <begin position="64"/>
        <end position="75"/>
    </location>
</feature>
<sequence length="241" mass="24274">MRRTLPILAALTLLGLPTGCGPGPTATSAGAPSTGATGIDASTGTQTPDAPASPTTGDESSADPATQPTTTAAKPAAPPAPKAPKVPALTCAQLSGADLGSPTAPFYDHTDHIPLTDGVWNGEDGTGVELRKPCAVGDLDGDKAADAARAVLVRTGGTGQFWSLVFWGNTGGKPAYRAVVDLGDRTPVTSVAVAGQKATVVWLTRSADASMAELNVRRTTVYKLTGSTVTEVSHADAPYTP</sequence>
<evidence type="ECO:0000256" key="1">
    <source>
        <dbReference type="SAM" id="MobiDB-lite"/>
    </source>
</evidence>
<keyword evidence="2" id="KW-0732">Signal</keyword>
<dbReference type="EMBL" id="CP059322">
    <property type="protein sequence ID" value="QLQ36598.1"/>
    <property type="molecule type" value="Genomic_DNA"/>
</dbReference>
<evidence type="ECO:0000256" key="2">
    <source>
        <dbReference type="SAM" id="SignalP"/>
    </source>
</evidence>
<protein>
    <submittedName>
        <fullName evidence="3">Uncharacterized protein</fullName>
    </submittedName>
</protein>
<feature type="compositionally biased region" description="Polar residues" evidence="1">
    <location>
        <begin position="40"/>
        <end position="59"/>
    </location>
</feature>
<feature type="region of interest" description="Disordered" evidence="1">
    <location>
        <begin position="24"/>
        <end position="86"/>
    </location>
</feature>
<organism evidence="3 4">
    <name type="scientific">Micromonospora robiginosa</name>
    <dbReference type="NCBI Taxonomy" id="2749844"/>
    <lineage>
        <taxon>Bacteria</taxon>
        <taxon>Bacillati</taxon>
        <taxon>Actinomycetota</taxon>
        <taxon>Actinomycetes</taxon>
        <taxon>Micromonosporales</taxon>
        <taxon>Micromonosporaceae</taxon>
        <taxon>Micromonospora</taxon>
    </lineage>
</organism>
<dbReference type="AlphaFoldDB" id="A0A7L6B3N5"/>
<feature type="compositionally biased region" description="Low complexity" evidence="1">
    <location>
        <begin position="24"/>
        <end position="39"/>
    </location>
</feature>
<dbReference type="Proteomes" id="UP000510844">
    <property type="component" value="Chromosome"/>
</dbReference>
<gene>
    <name evidence="3" type="ORF">H1D33_25535</name>
</gene>
<dbReference type="RefSeq" id="WP_181569113.1">
    <property type="nucleotide sequence ID" value="NZ_CP059322.2"/>
</dbReference>
<feature type="chain" id="PRO_5038555760" evidence="2">
    <location>
        <begin position="23"/>
        <end position="241"/>
    </location>
</feature>
<dbReference type="KEGG" id="mfeu:H1D33_25535"/>
<reference evidence="4" key="1">
    <citation type="submission" date="2020-07" db="EMBL/GenBank/DDBJ databases">
        <title>A new Micromonospora strain with potent antibiotic activity isolated from the microbiome of a mid-Atlantic deep-sea sponge.</title>
        <authorList>
            <person name="Back C.R."/>
            <person name="Stennett H.L."/>
            <person name="Williams S.E."/>
            <person name="Wang L."/>
            <person name="Ojeda Gomez J."/>
            <person name="Abdulle O.M."/>
            <person name="Duffy T."/>
            <person name="Hendry K.R."/>
            <person name="Powell D."/>
            <person name="Stach J.E."/>
            <person name="Essex-Lopresti A.E."/>
            <person name="Willis C.L."/>
            <person name="Curnow P."/>
            <person name="Race P.R."/>
        </authorList>
    </citation>
    <scope>NUCLEOTIDE SEQUENCE [LARGE SCALE GENOMIC DNA]</scope>
    <source>
        <strain evidence="4">28ISP2-46</strain>
    </source>
</reference>
<name>A0A7L6B3N5_9ACTN</name>
<feature type="signal peptide" evidence="2">
    <location>
        <begin position="1"/>
        <end position="22"/>
    </location>
</feature>
<proteinExistence type="predicted"/>
<keyword evidence="4" id="KW-1185">Reference proteome</keyword>